<protein>
    <submittedName>
        <fullName evidence="2">Uncharacterized protein</fullName>
    </submittedName>
</protein>
<evidence type="ECO:0000313" key="2">
    <source>
        <dbReference type="EMBL" id="NYE94124.1"/>
    </source>
</evidence>
<organism evidence="2 3">
    <name type="scientific">Psychromicrobium silvestre</name>
    <dbReference type="NCBI Taxonomy" id="1645614"/>
    <lineage>
        <taxon>Bacteria</taxon>
        <taxon>Bacillati</taxon>
        <taxon>Actinomycetota</taxon>
        <taxon>Actinomycetes</taxon>
        <taxon>Micrococcales</taxon>
        <taxon>Micrococcaceae</taxon>
        <taxon>Psychromicrobium</taxon>
    </lineage>
</organism>
<sequence>MKSSSKAAIAALAIGILTFSTAAPAIAAKTPAETSCSAVDAAAGNCLTVVAPSGTKNVLAFGVKQALSRGGDTSAIQAFIAKRGQKGTHDGAQQQLEALAQAAKTPAPPRSLAAVALASAFASPRNPGGLGTISDNTLTVEELMTYFNCTTECVQVGTLQFQFVMTINSDRNFSLNGQLTVTSGPNVVFNQIDCLTYRDDPSFLDELVHTWGNCDAASASPLPRSSATIGSANWIGGVRGETYHPQYNIKFTPAILGDPEYYVEFTGKEYLVDELSNTYWL</sequence>
<evidence type="ECO:0000256" key="1">
    <source>
        <dbReference type="SAM" id="SignalP"/>
    </source>
</evidence>
<gene>
    <name evidence="2" type="ORF">FHU41_000345</name>
</gene>
<dbReference type="EMBL" id="JACBYQ010000001">
    <property type="protein sequence ID" value="NYE94124.1"/>
    <property type="molecule type" value="Genomic_DNA"/>
</dbReference>
<accession>A0A7Y9LR93</accession>
<reference evidence="2 3" key="1">
    <citation type="submission" date="2020-07" db="EMBL/GenBank/DDBJ databases">
        <title>Sequencing the genomes of 1000 actinobacteria strains.</title>
        <authorList>
            <person name="Klenk H.-P."/>
        </authorList>
    </citation>
    <scope>NUCLEOTIDE SEQUENCE [LARGE SCALE GENOMIC DNA]</scope>
    <source>
        <strain evidence="2 3">DSM 102047</strain>
    </source>
</reference>
<evidence type="ECO:0000313" key="3">
    <source>
        <dbReference type="Proteomes" id="UP000521748"/>
    </source>
</evidence>
<dbReference type="AlphaFoldDB" id="A0A7Y9LR93"/>
<feature type="chain" id="PRO_5038735301" evidence="1">
    <location>
        <begin position="23"/>
        <end position="281"/>
    </location>
</feature>
<keyword evidence="1" id="KW-0732">Signal</keyword>
<name>A0A7Y9LR93_9MICC</name>
<comment type="caution">
    <text evidence="2">The sequence shown here is derived from an EMBL/GenBank/DDBJ whole genome shotgun (WGS) entry which is preliminary data.</text>
</comment>
<feature type="signal peptide" evidence="1">
    <location>
        <begin position="1"/>
        <end position="22"/>
    </location>
</feature>
<proteinExistence type="predicted"/>
<keyword evidence="3" id="KW-1185">Reference proteome</keyword>
<dbReference type="RefSeq" id="WP_179387928.1">
    <property type="nucleotide sequence ID" value="NZ_JACBYQ010000001.1"/>
</dbReference>
<dbReference type="Proteomes" id="UP000521748">
    <property type="component" value="Unassembled WGS sequence"/>
</dbReference>